<dbReference type="Pfam" id="PF13426">
    <property type="entry name" value="PAS_9"/>
    <property type="match status" value="2"/>
</dbReference>
<dbReference type="GO" id="GO:0071111">
    <property type="term" value="F:cyclic-guanylate-specific phosphodiesterase activity"/>
    <property type="evidence" value="ECO:0007669"/>
    <property type="project" value="UniProtKB-EC"/>
</dbReference>
<dbReference type="SMART" id="SM00304">
    <property type="entry name" value="HAMP"/>
    <property type="match status" value="1"/>
</dbReference>
<name>A0A3R7EZW5_9BURK</name>
<dbReference type="GO" id="GO:0007165">
    <property type="term" value="P:signal transduction"/>
    <property type="evidence" value="ECO:0007669"/>
    <property type="project" value="InterPro"/>
</dbReference>
<keyword evidence="3" id="KW-1133">Transmembrane helix</keyword>
<dbReference type="InterPro" id="IPR029095">
    <property type="entry name" value="NarX-like_N"/>
</dbReference>
<dbReference type="InterPro" id="IPR043128">
    <property type="entry name" value="Rev_trsase/Diguanyl_cyclase"/>
</dbReference>
<sequence>MLLVSLLALGNVLTIQLLLRQSDNLAATMNLAGKMRMLGQRIALEALAEQRHPDDSWPTPRERYATFESTYAALRDGGSAYGLEVQPLDARLQPALQALHEGWLRYRLAIDALLLAPPMASAQVMSVMAASEHLLARTEALMDRLVQFADDAHQRALMSSLALFALDVLLLLLGYALLSRRVLRPIHVLTRQCREMALGRYGTRTRLSTSDELGELARVLDHSAAHIAQLLQDVAQERSALAQMQAMFNGLAENTVAGIYMLDESGRIIYANEQLAQILGYGRAQLSDRFPMERLFPPPARAAAHQHSARHERSALRADGSKIEVEIFGSAMTFQGRPAVIGLVMDITERKRAEMSARRAALVYQHTSEAMVVTDAQGVVQDINPAFTAITGYEAADILGRRMNVLSSGRQDRAFYEALWTSLRETGSWSGDMRNRRKNGEEFVERLTISTSYNEDGSVHSHIGLFADVTEARRREASIWRQAHYDHLTQLPNRQMFQQDLQRSMDSARASDLPLALVFLDLDYFKEVNDTFGHDMGDELLRQVARRLQSCVRSSDQVARLGGDEFTLILRDLKRLEDAPAICRKVLHAVAQPYELSGSTVHVSVSAGVTFYPRDGDDGVTLLKHADLAMYAAKEQGRNQFCEFAPTMEQEAQNRRLLLRDLQQGLDEGEFALHYQPIVEMRSGRTIKAEALLRWNQPVRGMVSPADFIALAEESGLIVPLGDWVMREAACQLAQWREDIAPAFRLSVNVSPVQLNSSGHCVQAWVAHLQDLSLPGSALVAEITERVLLEADKDTDARLQTLQGAGIQLALDDFGTGYSSLSYLKRFDIDYIKIDRSFVSLLSQGNEDATLCQAIIAMAHQLGICVVAEGVETREQHDILLRAGCDYGQGYWYGRPMPAQELTERLRAQHRAPQPALAEHG</sequence>
<dbReference type="Proteomes" id="UP000216225">
    <property type="component" value="Unassembled WGS sequence"/>
</dbReference>
<dbReference type="NCBIfam" id="TIGR00229">
    <property type="entry name" value="sensory_box"/>
    <property type="match status" value="2"/>
</dbReference>
<feature type="domain" description="PAC" evidence="7">
    <location>
        <begin position="309"/>
        <end position="359"/>
    </location>
</feature>
<evidence type="ECO:0000256" key="4">
    <source>
        <dbReference type="ARBA" id="ARBA00023136"/>
    </source>
</evidence>
<dbReference type="GO" id="GO:0071732">
    <property type="term" value="P:cellular response to nitric oxide"/>
    <property type="evidence" value="ECO:0007669"/>
    <property type="project" value="UniProtKB-ARBA"/>
</dbReference>
<dbReference type="Gene3D" id="3.30.70.270">
    <property type="match status" value="1"/>
</dbReference>
<dbReference type="CDD" id="cd06225">
    <property type="entry name" value="HAMP"/>
    <property type="match status" value="1"/>
</dbReference>
<dbReference type="EMBL" id="NKDB02000002">
    <property type="protein sequence ID" value="RKJ97229.1"/>
    <property type="molecule type" value="Genomic_DNA"/>
</dbReference>
<dbReference type="Pfam" id="PF13675">
    <property type="entry name" value="PilJ"/>
    <property type="match status" value="1"/>
</dbReference>
<dbReference type="GO" id="GO:0016020">
    <property type="term" value="C:membrane"/>
    <property type="evidence" value="ECO:0007669"/>
    <property type="project" value="UniProtKB-SubCell"/>
</dbReference>
<dbReference type="InterPro" id="IPR035965">
    <property type="entry name" value="PAS-like_dom_sf"/>
</dbReference>
<evidence type="ECO:0000313" key="11">
    <source>
        <dbReference type="EMBL" id="RKJ97229.1"/>
    </source>
</evidence>
<dbReference type="Gene3D" id="6.10.340.10">
    <property type="match status" value="1"/>
</dbReference>
<dbReference type="Pfam" id="PF00990">
    <property type="entry name" value="GGDEF"/>
    <property type="match status" value="1"/>
</dbReference>
<dbReference type="InterPro" id="IPR000700">
    <property type="entry name" value="PAS-assoc_C"/>
</dbReference>
<dbReference type="PROSITE" id="PS50887">
    <property type="entry name" value="GGDEF"/>
    <property type="match status" value="1"/>
</dbReference>
<dbReference type="PANTHER" id="PTHR44757">
    <property type="entry name" value="DIGUANYLATE CYCLASE DGCP"/>
    <property type="match status" value="1"/>
</dbReference>
<dbReference type="Gene3D" id="3.30.450.20">
    <property type="entry name" value="PAS domain"/>
    <property type="match status" value="2"/>
</dbReference>
<dbReference type="SMART" id="SM00052">
    <property type="entry name" value="EAL"/>
    <property type="match status" value="1"/>
</dbReference>
<dbReference type="SMART" id="SM00267">
    <property type="entry name" value="GGDEF"/>
    <property type="match status" value="1"/>
</dbReference>
<dbReference type="CDD" id="cd00130">
    <property type="entry name" value="PAS"/>
    <property type="match status" value="2"/>
</dbReference>
<dbReference type="InterPro" id="IPR029787">
    <property type="entry name" value="Nucleotide_cyclase"/>
</dbReference>
<dbReference type="SUPFAM" id="SSF141868">
    <property type="entry name" value="EAL domain-like"/>
    <property type="match status" value="1"/>
</dbReference>
<dbReference type="CDD" id="cd01949">
    <property type="entry name" value="GGDEF"/>
    <property type="match status" value="1"/>
</dbReference>
<gene>
    <name evidence="11" type="ORF">CE154_014720</name>
</gene>
<feature type="domain" description="PAS" evidence="6">
    <location>
        <begin position="356"/>
        <end position="401"/>
    </location>
</feature>
<proteinExistence type="predicted"/>
<feature type="domain" description="PAC" evidence="7">
    <location>
        <begin position="429"/>
        <end position="481"/>
    </location>
</feature>
<evidence type="ECO:0000256" key="5">
    <source>
        <dbReference type="ARBA" id="ARBA00051114"/>
    </source>
</evidence>
<dbReference type="InterPro" id="IPR000014">
    <property type="entry name" value="PAS"/>
</dbReference>
<evidence type="ECO:0000259" key="6">
    <source>
        <dbReference type="PROSITE" id="PS50112"/>
    </source>
</evidence>
<dbReference type="SUPFAM" id="SSF158472">
    <property type="entry name" value="HAMP domain-like"/>
    <property type="match status" value="1"/>
</dbReference>
<dbReference type="PROSITE" id="PS50113">
    <property type="entry name" value="PAC"/>
    <property type="match status" value="2"/>
</dbReference>
<dbReference type="Gene3D" id="3.20.20.450">
    <property type="entry name" value="EAL domain"/>
    <property type="match status" value="1"/>
</dbReference>
<evidence type="ECO:0000259" key="7">
    <source>
        <dbReference type="PROSITE" id="PS50113"/>
    </source>
</evidence>
<reference evidence="11 12" key="1">
    <citation type="submission" date="2018-09" db="EMBL/GenBank/DDBJ databases">
        <title>Genome comparison of Alicycliphilus sp. BQ1, a polyurethanolytic bacterium, with its closest phylogenetic relatives Alicycliphilus denitrificans BC and K601, unable to attack polyurethane.</title>
        <authorList>
            <person name="Loza-Tavera H."/>
            <person name="Lozano L."/>
            <person name="Cevallos M."/>
            <person name="Maya-Lucas O."/>
            <person name="Garcia-Mena J."/>
            <person name="Hernandez J."/>
        </authorList>
    </citation>
    <scope>NUCLEOTIDE SEQUENCE [LARGE SCALE GENOMIC DNA]</scope>
    <source>
        <strain evidence="11 12">BQ1</strain>
    </source>
</reference>
<dbReference type="SMART" id="SM00086">
    <property type="entry name" value="PAC"/>
    <property type="match status" value="2"/>
</dbReference>
<dbReference type="InterPro" id="IPR052155">
    <property type="entry name" value="Biofilm_reg_signaling"/>
</dbReference>
<protein>
    <submittedName>
        <fullName evidence="11">EAL domain-containing protein</fullName>
    </submittedName>
</protein>
<accession>A0A3R7EZW5</accession>
<dbReference type="RefSeq" id="WP_094438737.1">
    <property type="nucleotide sequence ID" value="NZ_AP024172.1"/>
</dbReference>
<evidence type="ECO:0000256" key="2">
    <source>
        <dbReference type="ARBA" id="ARBA00022692"/>
    </source>
</evidence>
<comment type="caution">
    <text evidence="11">The sequence shown here is derived from an EMBL/GenBank/DDBJ whole genome shotgun (WGS) entry which is preliminary data.</text>
</comment>
<evidence type="ECO:0000259" key="10">
    <source>
        <dbReference type="PROSITE" id="PS50887"/>
    </source>
</evidence>
<comment type="catalytic activity">
    <reaction evidence="5">
        <text>3',3'-c-di-GMP + H2O = 5'-phosphoguanylyl(3'-&gt;5')guanosine + H(+)</text>
        <dbReference type="Rhea" id="RHEA:24902"/>
        <dbReference type="ChEBI" id="CHEBI:15377"/>
        <dbReference type="ChEBI" id="CHEBI:15378"/>
        <dbReference type="ChEBI" id="CHEBI:58754"/>
        <dbReference type="ChEBI" id="CHEBI:58805"/>
        <dbReference type="EC" id="3.1.4.52"/>
    </reaction>
    <physiologicalReaction direction="left-to-right" evidence="5">
        <dbReference type="Rhea" id="RHEA:24903"/>
    </physiologicalReaction>
</comment>
<dbReference type="InterPro" id="IPR001610">
    <property type="entry name" value="PAC"/>
</dbReference>
<dbReference type="FunFam" id="3.30.70.270:FF:000001">
    <property type="entry name" value="Diguanylate cyclase domain protein"/>
    <property type="match status" value="1"/>
</dbReference>
<dbReference type="SUPFAM" id="SSF55073">
    <property type="entry name" value="Nucleotide cyclase"/>
    <property type="match status" value="1"/>
</dbReference>
<dbReference type="FunFam" id="3.20.20.450:FF:000001">
    <property type="entry name" value="Cyclic di-GMP phosphodiesterase yahA"/>
    <property type="match status" value="1"/>
</dbReference>
<dbReference type="Pfam" id="PF00672">
    <property type="entry name" value="HAMP"/>
    <property type="match status" value="1"/>
</dbReference>
<organism evidence="11 12">
    <name type="scientific">Alicycliphilus denitrificans</name>
    <dbReference type="NCBI Taxonomy" id="179636"/>
    <lineage>
        <taxon>Bacteria</taxon>
        <taxon>Pseudomonadati</taxon>
        <taxon>Pseudomonadota</taxon>
        <taxon>Betaproteobacteria</taxon>
        <taxon>Burkholderiales</taxon>
        <taxon>Comamonadaceae</taxon>
        <taxon>Alicycliphilus</taxon>
    </lineage>
</organism>
<dbReference type="InterPro" id="IPR035919">
    <property type="entry name" value="EAL_sf"/>
</dbReference>
<evidence type="ECO:0000259" key="8">
    <source>
        <dbReference type="PROSITE" id="PS50883"/>
    </source>
</evidence>
<feature type="domain" description="PAS" evidence="6">
    <location>
        <begin position="244"/>
        <end position="319"/>
    </location>
</feature>
<keyword evidence="4" id="KW-0472">Membrane</keyword>
<dbReference type="PANTHER" id="PTHR44757:SF2">
    <property type="entry name" value="BIOFILM ARCHITECTURE MAINTENANCE PROTEIN MBAA"/>
    <property type="match status" value="1"/>
</dbReference>
<evidence type="ECO:0000259" key="9">
    <source>
        <dbReference type="PROSITE" id="PS50885"/>
    </source>
</evidence>
<feature type="domain" description="EAL" evidence="8">
    <location>
        <begin position="655"/>
        <end position="910"/>
    </location>
</feature>
<dbReference type="InterPro" id="IPR003660">
    <property type="entry name" value="HAMP_dom"/>
</dbReference>
<keyword evidence="2" id="KW-0812">Transmembrane</keyword>
<dbReference type="InterPro" id="IPR001633">
    <property type="entry name" value="EAL_dom"/>
</dbReference>
<dbReference type="PROSITE" id="PS50885">
    <property type="entry name" value="HAMP"/>
    <property type="match status" value="1"/>
</dbReference>
<dbReference type="InterPro" id="IPR000160">
    <property type="entry name" value="GGDEF_dom"/>
</dbReference>
<dbReference type="PROSITE" id="PS50883">
    <property type="entry name" value="EAL"/>
    <property type="match status" value="1"/>
</dbReference>
<evidence type="ECO:0000256" key="3">
    <source>
        <dbReference type="ARBA" id="ARBA00022989"/>
    </source>
</evidence>
<dbReference type="Pfam" id="PF00563">
    <property type="entry name" value="EAL"/>
    <property type="match status" value="1"/>
</dbReference>
<evidence type="ECO:0000256" key="1">
    <source>
        <dbReference type="ARBA" id="ARBA00004141"/>
    </source>
</evidence>
<comment type="subcellular location">
    <subcellularLocation>
        <location evidence="1">Membrane</location>
        <topology evidence="1">Multi-pass membrane protein</topology>
    </subcellularLocation>
</comment>
<dbReference type="PROSITE" id="PS50112">
    <property type="entry name" value="PAS"/>
    <property type="match status" value="2"/>
</dbReference>
<dbReference type="SUPFAM" id="SSF55785">
    <property type="entry name" value="PYP-like sensor domain (PAS domain)"/>
    <property type="match status" value="2"/>
</dbReference>
<dbReference type="CDD" id="cd01948">
    <property type="entry name" value="EAL"/>
    <property type="match status" value="1"/>
</dbReference>
<evidence type="ECO:0000313" key="12">
    <source>
        <dbReference type="Proteomes" id="UP000216225"/>
    </source>
</evidence>
<dbReference type="NCBIfam" id="TIGR00254">
    <property type="entry name" value="GGDEF"/>
    <property type="match status" value="1"/>
</dbReference>
<dbReference type="SMART" id="SM00091">
    <property type="entry name" value="PAS"/>
    <property type="match status" value="2"/>
</dbReference>
<dbReference type="AlphaFoldDB" id="A0A3R7EZW5"/>
<feature type="domain" description="HAMP" evidence="9">
    <location>
        <begin position="180"/>
        <end position="232"/>
    </location>
</feature>
<feature type="domain" description="GGDEF" evidence="10">
    <location>
        <begin position="513"/>
        <end position="646"/>
    </location>
</feature>